<dbReference type="SUPFAM" id="SSF51283">
    <property type="entry name" value="dUTPase-like"/>
    <property type="match status" value="1"/>
</dbReference>
<dbReference type="GO" id="GO:0004170">
    <property type="term" value="F:dUTP diphosphatase activity"/>
    <property type="evidence" value="ECO:0007669"/>
    <property type="project" value="UniProtKB-EC"/>
</dbReference>
<dbReference type="NCBIfam" id="NF001862">
    <property type="entry name" value="PRK00601.1"/>
    <property type="match status" value="1"/>
</dbReference>
<dbReference type="NCBIfam" id="TIGR00576">
    <property type="entry name" value="dut"/>
    <property type="match status" value="1"/>
</dbReference>
<evidence type="ECO:0000256" key="1">
    <source>
        <dbReference type="ARBA" id="ARBA00006581"/>
    </source>
</evidence>
<evidence type="ECO:0000259" key="5">
    <source>
        <dbReference type="Pfam" id="PF00692"/>
    </source>
</evidence>
<dbReference type="InterPro" id="IPR008181">
    <property type="entry name" value="dUTPase"/>
</dbReference>
<dbReference type="HAMAP" id="MF_00116">
    <property type="entry name" value="dUTPase_bact"/>
    <property type="match status" value="1"/>
</dbReference>
<dbReference type="EMBL" id="UINC01001449">
    <property type="protein sequence ID" value="SUZ80974.1"/>
    <property type="molecule type" value="Genomic_DNA"/>
</dbReference>
<dbReference type="AlphaFoldDB" id="A0A381QPT9"/>
<dbReference type="EC" id="3.6.1.23" evidence="2"/>
<proteinExistence type="inferred from homology"/>
<evidence type="ECO:0000256" key="2">
    <source>
        <dbReference type="ARBA" id="ARBA00012379"/>
    </source>
</evidence>
<dbReference type="GO" id="GO:0046081">
    <property type="term" value="P:dUTP catabolic process"/>
    <property type="evidence" value="ECO:0007669"/>
    <property type="project" value="InterPro"/>
</dbReference>
<dbReference type="GO" id="GO:0000287">
    <property type="term" value="F:magnesium ion binding"/>
    <property type="evidence" value="ECO:0007669"/>
    <property type="project" value="InterPro"/>
</dbReference>
<evidence type="ECO:0000313" key="6">
    <source>
        <dbReference type="EMBL" id="SUZ80974.1"/>
    </source>
</evidence>
<dbReference type="Gene3D" id="2.70.40.10">
    <property type="match status" value="1"/>
</dbReference>
<name>A0A381QPT9_9ZZZZ</name>
<dbReference type="InterPro" id="IPR033704">
    <property type="entry name" value="dUTPase_trimeric"/>
</dbReference>
<gene>
    <name evidence="6" type="ORF">METZ01_LOCUS33828</name>
</gene>
<organism evidence="6">
    <name type="scientific">marine metagenome</name>
    <dbReference type="NCBI Taxonomy" id="408172"/>
    <lineage>
        <taxon>unclassified sequences</taxon>
        <taxon>metagenomes</taxon>
        <taxon>ecological metagenomes</taxon>
    </lineage>
</organism>
<accession>A0A381QPT9</accession>
<dbReference type="InterPro" id="IPR029054">
    <property type="entry name" value="dUTPase-like"/>
</dbReference>
<protein>
    <recommendedName>
        <fullName evidence="2">dUTP diphosphatase</fullName>
        <ecNumber evidence="2">3.6.1.23</ecNumber>
    </recommendedName>
</protein>
<dbReference type="PANTHER" id="PTHR11241:SF0">
    <property type="entry name" value="DEOXYURIDINE 5'-TRIPHOSPHATE NUCLEOTIDOHYDROLASE"/>
    <property type="match status" value="1"/>
</dbReference>
<dbReference type="InterPro" id="IPR036157">
    <property type="entry name" value="dUTPase-like_sf"/>
</dbReference>
<dbReference type="CDD" id="cd07557">
    <property type="entry name" value="trimeric_dUTPase"/>
    <property type="match status" value="1"/>
</dbReference>
<sequence>MFNLGAGLVTELVRFKRLPQNPDLPLPSRATPHAAGYDVRSAEKDFVLAPQEIRLVSTGLEMELPEGMECQVRPRSGLALRHGVTLPNSPGTIDPDYRGELRIILQNSGAEPVIFTRGDRIAQLVFQRFSAPEVIESTELGATERGESGFGSTGIE</sequence>
<keyword evidence="4" id="KW-0546">Nucleotide metabolism</keyword>
<dbReference type="PANTHER" id="PTHR11241">
    <property type="entry name" value="DEOXYURIDINE 5'-TRIPHOSPHATE NUCLEOTIDOHYDROLASE"/>
    <property type="match status" value="1"/>
</dbReference>
<evidence type="ECO:0000256" key="3">
    <source>
        <dbReference type="ARBA" id="ARBA00022801"/>
    </source>
</evidence>
<comment type="similarity">
    <text evidence="1">Belongs to the dUTPase family.</text>
</comment>
<dbReference type="GO" id="GO:0006226">
    <property type="term" value="P:dUMP biosynthetic process"/>
    <property type="evidence" value="ECO:0007669"/>
    <property type="project" value="InterPro"/>
</dbReference>
<evidence type="ECO:0000256" key="4">
    <source>
        <dbReference type="ARBA" id="ARBA00023080"/>
    </source>
</evidence>
<keyword evidence="3" id="KW-0378">Hydrolase</keyword>
<reference evidence="6" key="1">
    <citation type="submission" date="2018-05" db="EMBL/GenBank/DDBJ databases">
        <authorList>
            <person name="Lanie J.A."/>
            <person name="Ng W.-L."/>
            <person name="Kazmierczak K.M."/>
            <person name="Andrzejewski T.M."/>
            <person name="Davidsen T.M."/>
            <person name="Wayne K.J."/>
            <person name="Tettelin H."/>
            <person name="Glass J.I."/>
            <person name="Rusch D."/>
            <person name="Podicherti R."/>
            <person name="Tsui H.-C.T."/>
            <person name="Winkler M.E."/>
        </authorList>
    </citation>
    <scope>NUCLEOTIDE SEQUENCE</scope>
</reference>
<feature type="domain" description="dUTPase-like" evidence="5">
    <location>
        <begin position="25"/>
        <end position="154"/>
    </location>
</feature>
<dbReference type="Pfam" id="PF00692">
    <property type="entry name" value="dUTPase"/>
    <property type="match status" value="1"/>
</dbReference>